<evidence type="ECO:0000313" key="8">
    <source>
        <dbReference type="Proteomes" id="UP000231379"/>
    </source>
</evidence>
<dbReference type="NCBIfam" id="TIGR00059">
    <property type="entry name" value="L17"/>
    <property type="match status" value="1"/>
</dbReference>
<evidence type="ECO:0000256" key="4">
    <source>
        <dbReference type="ARBA" id="ARBA00035494"/>
    </source>
</evidence>
<dbReference type="Pfam" id="PF01196">
    <property type="entry name" value="Ribosomal_L17"/>
    <property type="match status" value="1"/>
</dbReference>
<reference evidence="8" key="1">
    <citation type="submission" date="2017-09" db="EMBL/GenBank/DDBJ databases">
        <title>Depth-based differentiation of microbial function through sediment-hosted aquifers and enrichment of novel symbionts in the deep terrestrial subsurface.</title>
        <authorList>
            <person name="Probst A.J."/>
            <person name="Ladd B."/>
            <person name="Jarett J.K."/>
            <person name="Geller-Mcgrath D.E."/>
            <person name="Sieber C.M.K."/>
            <person name="Emerson J.B."/>
            <person name="Anantharaman K."/>
            <person name="Thomas B.C."/>
            <person name="Malmstrom R."/>
            <person name="Stieglmeier M."/>
            <person name="Klingl A."/>
            <person name="Woyke T."/>
            <person name="Ryan C.M."/>
            <person name="Banfield J.F."/>
        </authorList>
    </citation>
    <scope>NUCLEOTIDE SEQUENCE [LARGE SCALE GENOMIC DNA]</scope>
</reference>
<sequence>MRHHSRTRTLGRVRRQRTALLRSLARSLLLEGNITTTLSKAKELRPYVERLVTVGKANTTASRRIVSSRLGGAHDAVKKLHEDIAPRYRNRAGGYTRIVRLGRVGKRVNEAARIEFV</sequence>
<dbReference type="PANTHER" id="PTHR14413:SF16">
    <property type="entry name" value="LARGE RIBOSOMAL SUBUNIT PROTEIN BL17M"/>
    <property type="match status" value="1"/>
</dbReference>
<name>A0A2H0U8Y5_9BACT</name>
<dbReference type="GO" id="GO:0006412">
    <property type="term" value="P:translation"/>
    <property type="evidence" value="ECO:0007669"/>
    <property type="project" value="InterPro"/>
</dbReference>
<evidence type="ECO:0000256" key="6">
    <source>
        <dbReference type="RuleBase" id="RU000661"/>
    </source>
</evidence>
<dbReference type="GO" id="GO:0022625">
    <property type="term" value="C:cytosolic large ribosomal subunit"/>
    <property type="evidence" value="ECO:0007669"/>
    <property type="project" value="TreeGrafter"/>
</dbReference>
<dbReference type="GO" id="GO:0003735">
    <property type="term" value="F:structural constituent of ribosome"/>
    <property type="evidence" value="ECO:0007669"/>
    <property type="project" value="InterPro"/>
</dbReference>
<protein>
    <recommendedName>
        <fullName evidence="4 6">50S ribosomal protein L17</fullName>
    </recommendedName>
</protein>
<evidence type="ECO:0000256" key="3">
    <source>
        <dbReference type="ARBA" id="ARBA00023274"/>
    </source>
</evidence>
<proteinExistence type="inferred from homology"/>
<comment type="similarity">
    <text evidence="1 5">Belongs to the bacterial ribosomal protein bL17 family.</text>
</comment>
<dbReference type="InterPro" id="IPR000456">
    <property type="entry name" value="Ribosomal_bL17"/>
</dbReference>
<comment type="caution">
    <text evidence="7">The sequence shown here is derived from an EMBL/GenBank/DDBJ whole genome shotgun (WGS) entry which is preliminary data.</text>
</comment>
<dbReference type="EMBL" id="PFBM01000021">
    <property type="protein sequence ID" value="PIR82235.1"/>
    <property type="molecule type" value="Genomic_DNA"/>
</dbReference>
<evidence type="ECO:0000256" key="5">
    <source>
        <dbReference type="RuleBase" id="RU000660"/>
    </source>
</evidence>
<keyword evidence="3 5" id="KW-0687">Ribonucleoprotein</keyword>
<dbReference type="InterPro" id="IPR047859">
    <property type="entry name" value="Ribosomal_bL17_CS"/>
</dbReference>
<evidence type="ECO:0000313" key="7">
    <source>
        <dbReference type="EMBL" id="PIR82235.1"/>
    </source>
</evidence>
<accession>A0A2H0U8Y5</accession>
<evidence type="ECO:0000256" key="2">
    <source>
        <dbReference type="ARBA" id="ARBA00022980"/>
    </source>
</evidence>
<dbReference type="SUPFAM" id="SSF64263">
    <property type="entry name" value="Prokaryotic ribosomal protein L17"/>
    <property type="match status" value="1"/>
</dbReference>
<dbReference type="PROSITE" id="PS01167">
    <property type="entry name" value="RIBOSOMAL_L17"/>
    <property type="match status" value="1"/>
</dbReference>
<keyword evidence="2 5" id="KW-0689">Ribosomal protein</keyword>
<dbReference type="Proteomes" id="UP000231379">
    <property type="component" value="Unassembled WGS sequence"/>
</dbReference>
<dbReference type="PANTHER" id="PTHR14413">
    <property type="entry name" value="RIBOSOMAL PROTEIN L17"/>
    <property type="match status" value="1"/>
</dbReference>
<dbReference type="Gene3D" id="3.90.1030.10">
    <property type="entry name" value="Ribosomal protein L17"/>
    <property type="match status" value="1"/>
</dbReference>
<gene>
    <name evidence="7" type="ORF">COU20_03710</name>
</gene>
<dbReference type="AlphaFoldDB" id="A0A2H0U8Y5"/>
<dbReference type="InterPro" id="IPR036373">
    <property type="entry name" value="Ribosomal_bL17_sf"/>
</dbReference>
<evidence type="ECO:0000256" key="1">
    <source>
        <dbReference type="ARBA" id="ARBA00008777"/>
    </source>
</evidence>
<organism evidence="7 8">
    <name type="scientific">Candidatus Kaiserbacteria bacterium CG10_big_fil_rev_8_21_14_0_10_59_10</name>
    <dbReference type="NCBI Taxonomy" id="1974612"/>
    <lineage>
        <taxon>Bacteria</taxon>
        <taxon>Candidatus Kaiseribacteriota</taxon>
    </lineage>
</organism>